<dbReference type="Pfam" id="PF03101">
    <property type="entry name" value="FAR1"/>
    <property type="match status" value="1"/>
</dbReference>
<name>A0A6G1DLD0_9ORYZ</name>
<dbReference type="Proteomes" id="UP000479710">
    <property type="component" value="Unassembled WGS sequence"/>
</dbReference>
<dbReference type="OrthoDB" id="696127at2759"/>
<keyword evidence="3" id="KW-1185">Reference proteome</keyword>
<organism evidence="2 3">
    <name type="scientific">Oryza meyeriana var. granulata</name>
    <dbReference type="NCBI Taxonomy" id="110450"/>
    <lineage>
        <taxon>Eukaryota</taxon>
        <taxon>Viridiplantae</taxon>
        <taxon>Streptophyta</taxon>
        <taxon>Embryophyta</taxon>
        <taxon>Tracheophyta</taxon>
        <taxon>Spermatophyta</taxon>
        <taxon>Magnoliopsida</taxon>
        <taxon>Liliopsida</taxon>
        <taxon>Poales</taxon>
        <taxon>Poaceae</taxon>
        <taxon>BOP clade</taxon>
        <taxon>Oryzoideae</taxon>
        <taxon>Oryzeae</taxon>
        <taxon>Oryzinae</taxon>
        <taxon>Oryza</taxon>
        <taxon>Oryza meyeriana</taxon>
    </lineage>
</organism>
<dbReference type="EMBL" id="SPHZ02000006">
    <property type="protein sequence ID" value="KAF0913239.1"/>
    <property type="molecule type" value="Genomic_DNA"/>
</dbReference>
<feature type="domain" description="FAR1" evidence="1">
    <location>
        <begin position="42"/>
        <end position="115"/>
    </location>
</feature>
<dbReference type="InterPro" id="IPR004330">
    <property type="entry name" value="FAR1_DNA_bnd_dom"/>
</dbReference>
<reference evidence="2 3" key="1">
    <citation type="submission" date="2019-11" db="EMBL/GenBank/DDBJ databases">
        <title>Whole genome sequence of Oryza granulata.</title>
        <authorList>
            <person name="Li W."/>
        </authorList>
    </citation>
    <scope>NUCLEOTIDE SEQUENCE [LARGE SCALE GENOMIC DNA]</scope>
    <source>
        <strain evidence="3">cv. Menghai</strain>
        <tissue evidence="2">Leaf</tissue>
    </source>
</reference>
<dbReference type="PANTHER" id="PTHR47482:SF24">
    <property type="entry name" value="PROTEIN FAR1-RELATED SEQUENCE"/>
    <property type="match status" value="1"/>
</dbReference>
<proteinExistence type="predicted"/>
<sequence>MERIGVEREEGSVQIPISYSDPAILVPKIGQTFEEDSDGYAFYNLYARFYGFEIRRSKVRFKDSGMKSMQEFCCIRQGRDKSVTGHRTRIGCKAMLRINRLSEGHNWRVSAFEEDAEEHDAYNVMVQYGFTEIPKKYIMKRWTKDARDSIPKHLEEYYLKDKEAAVSRTYRNTLLHKCKLDLVKLGGTSAERYE</sequence>
<accession>A0A6G1DLD0</accession>
<evidence type="ECO:0000259" key="1">
    <source>
        <dbReference type="Pfam" id="PF03101"/>
    </source>
</evidence>
<evidence type="ECO:0000313" key="3">
    <source>
        <dbReference type="Proteomes" id="UP000479710"/>
    </source>
</evidence>
<dbReference type="PANTHER" id="PTHR47482">
    <property type="entry name" value="OS11G0632001 PROTEIN"/>
    <property type="match status" value="1"/>
</dbReference>
<dbReference type="AlphaFoldDB" id="A0A6G1DLD0"/>
<comment type="caution">
    <text evidence="2">The sequence shown here is derived from an EMBL/GenBank/DDBJ whole genome shotgun (WGS) entry which is preliminary data.</text>
</comment>
<protein>
    <recommendedName>
        <fullName evidence="1">FAR1 domain-containing protein</fullName>
    </recommendedName>
</protein>
<gene>
    <name evidence="2" type="ORF">E2562_020393</name>
</gene>
<evidence type="ECO:0000313" key="2">
    <source>
        <dbReference type="EMBL" id="KAF0913239.1"/>
    </source>
</evidence>